<sequence>MVSHDFTEMVVSVRCSLLQCSPLCLTPTYNGYSSEPQTHQLVDSYRSDQHPEKIPRSLLVRPIRVVYITPSVPK</sequence>
<organism evidence="1">
    <name type="scientific">Oryza brachyantha</name>
    <name type="common">malo sina</name>
    <dbReference type="NCBI Taxonomy" id="4533"/>
    <lineage>
        <taxon>Eukaryota</taxon>
        <taxon>Viridiplantae</taxon>
        <taxon>Streptophyta</taxon>
        <taxon>Embryophyta</taxon>
        <taxon>Tracheophyta</taxon>
        <taxon>Spermatophyta</taxon>
        <taxon>Magnoliopsida</taxon>
        <taxon>Liliopsida</taxon>
        <taxon>Poales</taxon>
        <taxon>Poaceae</taxon>
        <taxon>BOP clade</taxon>
        <taxon>Oryzoideae</taxon>
        <taxon>Oryzeae</taxon>
        <taxon>Oryzinae</taxon>
        <taxon>Oryza</taxon>
    </lineage>
</organism>
<dbReference type="EnsemblPlants" id="OB03G13770.1">
    <property type="protein sequence ID" value="OB03G13770.1"/>
    <property type="gene ID" value="OB03G13770"/>
</dbReference>
<reference evidence="1" key="1">
    <citation type="journal article" date="2013" name="Nat. Commun.">
        <title>Whole-genome sequencing of Oryza brachyantha reveals mechanisms underlying Oryza genome evolution.</title>
        <authorList>
            <person name="Chen J."/>
            <person name="Huang Q."/>
            <person name="Gao D."/>
            <person name="Wang J."/>
            <person name="Lang Y."/>
            <person name="Liu T."/>
            <person name="Li B."/>
            <person name="Bai Z."/>
            <person name="Luis Goicoechea J."/>
            <person name="Liang C."/>
            <person name="Chen C."/>
            <person name="Zhang W."/>
            <person name="Sun S."/>
            <person name="Liao Y."/>
            <person name="Zhang X."/>
            <person name="Yang L."/>
            <person name="Song C."/>
            <person name="Wang M."/>
            <person name="Shi J."/>
            <person name="Liu G."/>
            <person name="Liu J."/>
            <person name="Zhou H."/>
            <person name="Zhou W."/>
            <person name="Yu Q."/>
            <person name="An N."/>
            <person name="Chen Y."/>
            <person name="Cai Q."/>
            <person name="Wang B."/>
            <person name="Liu B."/>
            <person name="Min J."/>
            <person name="Huang Y."/>
            <person name="Wu H."/>
            <person name="Li Z."/>
            <person name="Zhang Y."/>
            <person name="Yin Y."/>
            <person name="Song W."/>
            <person name="Jiang J."/>
            <person name="Jackson S.A."/>
            <person name="Wing R.A."/>
            <person name="Wang J."/>
            <person name="Chen M."/>
        </authorList>
    </citation>
    <scope>NUCLEOTIDE SEQUENCE [LARGE SCALE GENOMIC DNA]</scope>
    <source>
        <strain evidence="1">cv. IRGC 101232</strain>
    </source>
</reference>
<accession>J3LK01</accession>
<proteinExistence type="predicted"/>
<evidence type="ECO:0000313" key="1">
    <source>
        <dbReference type="EnsemblPlants" id="OB03G13770.1"/>
    </source>
</evidence>
<protein>
    <submittedName>
        <fullName evidence="1">Uncharacterized protein</fullName>
    </submittedName>
</protein>
<evidence type="ECO:0000313" key="2">
    <source>
        <dbReference type="Proteomes" id="UP000006038"/>
    </source>
</evidence>
<dbReference type="Gramene" id="OB03G13770.1">
    <property type="protein sequence ID" value="OB03G13770.1"/>
    <property type="gene ID" value="OB03G13770"/>
</dbReference>
<dbReference type="Proteomes" id="UP000006038">
    <property type="component" value="Chromosome 3"/>
</dbReference>
<reference evidence="1" key="2">
    <citation type="submission" date="2013-04" db="UniProtKB">
        <authorList>
            <consortium name="EnsemblPlants"/>
        </authorList>
    </citation>
    <scope>IDENTIFICATION</scope>
</reference>
<dbReference type="AlphaFoldDB" id="J3LK01"/>
<dbReference type="HOGENOM" id="CLU_2691679_0_0_1"/>
<keyword evidence="2" id="KW-1185">Reference proteome</keyword>
<name>J3LK01_ORYBR</name>